<dbReference type="SUPFAM" id="SSF52047">
    <property type="entry name" value="RNI-like"/>
    <property type="match status" value="1"/>
</dbReference>
<dbReference type="Proteomes" id="UP000015106">
    <property type="component" value="Chromosome 3"/>
</dbReference>
<evidence type="ECO:0000256" key="1">
    <source>
        <dbReference type="ARBA" id="ARBA00022737"/>
    </source>
</evidence>
<reference evidence="6" key="2">
    <citation type="submission" date="2018-03" db="EMBL/GenBank/DDBJ databases">
        <title>The Triticum urartu genome reveals the dynamic nature of wheat genome evolution.</title>
        <authorList>
            <person name="Ling H."/>
            <person name="Ma B."/>
            <person name="Shi X."/>
            <person name="Liu H."/>
            <person name="Dong L."/>
            <person name="Sun H."/>
            <person name="Cao Y."/>
            <person name="Gao Q."/>
            <person name="Zheng S."/>
            <person name="Li Y."/>
            <person name="Yu Y."/>
            <person name="Du H."/>
            <person name="Qi M."/>
            <person name="Li Y."/>
            <person name="Yu H."/>
            <person name="Cui Y."/>
            <person name="Wang N."/>
            <person name="Chen C."/>
            <person name="Wu H."/>
            <person name="Zhao Y."/>
            <person name="Zhang J."/>
            <person name="Li Y."/>
            <person name="Zhou W."/>
            <person name="Zhang B."/>
            <person name="Hu W."/>
            <person name="Eijk M."/>
            <person name="Tang J."/>
            <person name="Witsenboer H."/>
            <person name="Zhao S."/>
            <person name="Li Z."/>
            <person name="Zhang A."/>
            <person name="Wang D."/>
            <person name="Liang C."/>
        </authorList>
    </citation>
    <scope>NUCLEOTIDE SEQUENCE [LARGE SCALE GENOMIC DNA]</scope>
    <source>
        <strain evidence="6">cv. G1812</strain>
    </source>
</reference>
<dbReference type="InterPro" id="IPR044974">
    <property type="entry name" value="Disease_R_plants"/>
</dbReference>
<evidence type="ECO:0000259" key="5">
    <source>
        <dbReference type="Pfam" id="PF23598"/>
    </source>
</evidence>
<dbReference type="AlphaFoldDB" id="A0A8R7U410"/>
<evidence type="ECO:0000313" key="7">
    <source>
        <dbReference type="Proteomes" id="UP000015106"/>
    </source>
</evidence>
<dbReference type="InterPro" id="IPR036388">
    <property type="entry name" value="WH-like_DNA-bd_sf"/>
</dbReference>
<organism evidence="6 7">
    <name type="scientific">Triticum urartu</name>
    <name type="common">Red wild einkorn</name>
    <name type="synonym">Crithodium urartu</name>
    <dbReference type="NCBI Taxonomy" id="4572"/>
    <lineage>
        <taxon>Eukaryota</taxon>
        <taxon>Viridiplantae</taxon>
        <taxon>Streptophyta</taxon>
        <taxon>Embryophyta</taxon>
        <taxon>Tracheophyta</taxon>
        <taxon>Spermatophyta</taxon>
        <taxon>Magnoliopsida</taxon>
        <taxon>Liliopsida</taxon>
        <taxon>Poales</taxon>
        <taxon>Poaceae</taxon>
        <taxon>BOP clade</taxon>
        <taxon>Pooideae</taxon>
        <taxon>Triticodae</taxon>
        <taxon>Triticeae</taxon>
        <taxon>Triticinae</taxon>
        <taxon>Triticum</taxon>
    </lineage>
</organism>
<evidence type="ECO:0000313" key="6">
    <source>
        <dbReference type="EnsemblPlants" id="TuG1812G0300005857.01.T01"/>
    </source>
</evidence>
<evidence type="ECO:0000259" key="3">
    <source>
        <dbReference type="Pfam" id="PF00931"/>
    </source>
</evidence>
<dbReference type="InterPro" id="IPR055414">
    <property type="entry name" value="LRR_R13L4/SHOC2-like"/>
</dbReference>
<accession>A0A8R7U410</accession>
<protein>
    <recommendedName>
        <fullName evidence="8">NB-ARC domain-containing protein</fullName>
    </recommendedName>
</protein>
<dbReference type="GO" id="GO:0043531">
    <property type="term" value="F:ADP binding"/>
    <property type="evidence" value="ECO:0007669"/>
    <property type="project" value="InterPro"/>
</dbReference>
<reference evidence="7" key="1">
    <citation type="journal article" date="2013" name="Nature">
        <title>Draft genome of the wheat A-genome progenitor Triticum urartu.</title>
        <authorList>
            <person name="Ling H.Q."/>
            <person name="Zhao S."/>
            <person name="Liu D."/>
            <person name="Wang J."/>
            <person name="Sun H."/>
            <person name="Zhang C."/>
            <person name="Fan H."/>
            <person name="Li D."/>
            <person name="Dong L."/>
            <person name="Tao Y."/>
            <person name="Gao C."/>
            <person name="Wu H."/>
            <person name="Li Y."/>
            <person name="Cui Y."/>
            <person name="Guo X."/>
            <person name="Zheng S."/>
            <person name="Wang B."/>
            <person name="Yu K."/>
            <person name="Liang Q."/>
            <person name="Yang W."/>
            <person name="Lou X."/>
            <person name="Chen J."/>
            <person name="Feng M."/>
            <person name="Jian J."/>
            <person name="Zhang X."/>
            <person name="Luo G."/>
            <person name="Jiang Y."/>
            <person name="Liu J."/>
            <person name="Wang Z."/>
            <person name="Sha Y."/>
            <person name="Zhang B."/>
            <person name="Wu H."/>
            <person name="Tang D."/>
            <person name="Shen Q."/>
            <person name="Xue P."/>
            <person name="Zou S."/>
            <person name="Wang X."/>
            <person name="Liu X."/>
            <person name="Wang F."/>
            <person name="Yang Y."/>
            <person name="An X."/>
            <person name="Dong Z."/>
            <person name="Zhang K."/>
            <person name="Zhang X."/>
            <person name="Luo M.C."/>
            <person name="Dvorak J."/>
            <person name="Tong Y."/>
            <person name="Wang J."/>
            <person name="Yang H."/>
            <person name="Li Z."/>
            <person name="Wang D."/>
            <person name="Zhang A."/>
            <person name="Wang J."/>
        </authorList>
    </citation>
    <scope>NUCLEOTIDE SEQUENCE</scope>
    <source>
        <strain evidence="7">cv. G1812</strain>
    </source>
</reference>
<dbReference type="PRINTS" id="PR00364">
    <property type="entry name" value="DISEASERSIST"/>
</dbReference>
<dbReference type="Gramene" id="TuG1812G0300005857.01.T01">
    <property type="protein sequence ID" value="TuG1812G0300005857.01.T01"/>
    <property type="gene ID" value="TuG1812G0300005857.01"/>
</dbReference>
<dbReference type="SUPFAM" id="SSF52540">
    <property type="entry name" value="P-loop containing nucleoside triphosphate hydrolases"/>
    <property type="match status" value="1"/>
</dbReference>
<dbReference type="Gene3D" id="3.80.10.10">
    <property type="entry name" value="Ribonuclease Inhibitor"/>
    <property type="match status" value="1"/>
</dbReference>
<feature type="domain" description="Disease resistance R13L4/SHOC-2-like LRR" evidence="5">
    <location>
        <begin position="321"/>
        <end position="519"/>
    </location>
</feature>
<dbReference type="InterPro" id="IPR042197">
    <property type="entry name" value="Apaf_helical"/>
</dbReference>
<keyword evidence="7" id="KW-1185">Reference proteome</keyword>
<dbReference type="InterPro" id="IPR032675">
    <property type="entry name" value="LRR_dom_sf"/>
</dbReference>
<evidence type="ECO:0000256" key="2">
    <source>
        <dbReference type="ARBA" id="ARBA00022821"/>
    </source>
</evidence>
<dbReference type="GO" id="GO:0042742">
    <property type="term" value="P:defense response to bacterium"/>
    <property type="evidence" value="ECO:0007669"/>
    <property type="project" value="UniProtKB-ARBA"/>
</dbReference>
<dbReference type="Pfam" id="PF00931">
    <property type="entry name" value="NB-ARC"/>
    <property type="match status" value="1"/>
</dbReference>
<dbReference type="GO" id="GO:0009626">
    <property type="term" value="P:plant-type hypersensitive response"/>
    <property type="evidence" value="ECO:0007669"/>
    <property type="project" value="UniProtKB-ARBA"/>
</dbReference>
<dbReference type="Gene3D" id="1.10.8.430">
    <property type="entry name" value="Helical domain of apoptotic protease-activating factors"/>
    <property type="match status" value="1"/>
</dbReference>
<feature type="domain" description="NB-ARC" evidence="3">
    <location>
        <begin position="2"/>
        <end position="115"/>
    </location>
</feature>
<keyword evidence="2" id="KW-0611">Plant defense</keyword>
<evidence type="ECO:0008006" key="8">
    <source>
        <dbReference type="Google" id="ProtNLM"/>
    </source>
</evidence>
<dbReference type="EnsemblPlants" id="TuG1812G0300005857.01.T01">
    <property type="protein sequence ID" value="TuG1812G0300005857.01.T01"/>
    <property type="gene ID" value="TuG1812G0300005857.01"/>
</dbReference>
<dbReference type="InterPro" id="IPR058922">
    <property type="entry name" value="WHD_DRP"/>
</dbReference>
<dbReference type="Gene3D" id="1.10.10.10">
    <property type="entry name" value="Winged helix-like DNA-binding domain superfamily/Winged helix DNA-binding domain"/>
    <property type="match status" value="1"/>
</dbReference>
<dbReference type="PANTHER" id="PTHR23155">
    <property type="entry name" value="DISEASE RESISTANCE PROTEIN RP"/>
    <property type="match status" value="1"/>
</dbReference>
<evidence type="ECO:0000259" key="4">
    <source>
        <dbReference type="Pfam" id="PF23559"/>
    </source>
</evidence>
<keyword evidence="1" id="KW-0677">Repeat</keyword>
<dbReference type="GO" id="GO:0002758">
    <property type="term" value="P:innate immune response-activating signaling pathway"/>
    <property type="evidence" value="ECO:0007669"/>
    <property type="project" value="UniProtKB-ARBA"/>
</dbReference>
<dbReference type="Pfam" id="PF23559">
    <property type="entry name" value="WHD_DRP"/>
    <property type="match status" value="1"/>
</dbReference>
<reference evidence="6" key="3">
    <citation type="submission" date="2022-06" db="UniProtKB">
        <authorList>
            <consortium name="EnsemblPlants"/>
        </authorList>
    </citation>
    <scope>IDENTIFICATION</scope>
</reference>
<dbReference type="FunFam" id="1.10.10.10:FF:000322">
    <property type="entry name" value="Probable disease resistance protein At1g63360"/>
    <property type="match status" value="1"/>
</dbReference>
<dbReference type="PANTHER" id="PTHR23155:SF1116">
    <property type="entry name" value="OS12G0273300 PROTEIN"/>
    <property type="match status" value="1"/>
</dbReference>
<dbReference type="InterPro" id="IPR027417">
    <property type="entry name" value="P-loop_NTPase"/>
</dbReference>
<dbReference type="Gene3D" id="3.40.50.300">
    <property type="entry name" value="P-loop containing nucleotide triphosphate hydrolases"/>
    <property type="match status" value="1"/>
</dbReference>
<name>A0A8R7U410_TRIUA</name>
<sequence length="521" mass="59640">MKKILKNILFELDKKMYSNIHNTSREEKHLIDELIEFLNDKRYLIVIDDIWNENVWQLIKCAFSKNSLGSRVIMTTRIFSVSEACCSSAGDIYRMKPLSNDVSRRLFYERVFSSDKGCPHELMEVSKHILKKCGGIPLAVITIASLLANNHRMKPKDQWDTVLNSIGRGLTEDRSVIEMKKILLFSYYDLPSYLKPCLLYLSIFPEDHEIIRGKLILKWISEGFVYSEEEETSLYELGDYYFNELVNRSMIQPIGLDNEEKAKACRVHDMVLDLICSLASEENFVTILDGTERKVPNSQSKVRRLSIQNSKVDVATISMTQVRSITVFTNDIVDQLQKISSFQVVRVLDLGDCPILDTRTFLNLRYLRLNGDGVKDFPMEIGKLQFLQVLDISGMSIKEMPPSVIRLRRLMYLHIGRGVKLPSGIGNLTSLEVLLGLEVGKFSSCGFNHHLVKELGHLTKLRVLRFLWGDLDGSTCRTLAKSLINLHKLEVLQNYVKGGCVDLMRVGWVPSPQIRRLRIIG</sequence>
<proteinExistence type="predicted"/>
<feature type="domain" description="Disease resistance protein winged helix" evidence="4">
    <location>
        <begin position="203"/>
        <end position="275"/>
    </location>
</feature>
<dbReference type="InterPro" id="IPR002182">
    <property type="entry name" value="NB-ARC"/>
</dbReference>
<dbReference type="Pfam" id="PF23598">
    <property type="entry name" value="LRR_14"/>
    <property type="match status" value="1"/>
</dbReference>